<dbReference type="Proteomes" id="UP000295662">
    <property type="component" value="Unassembled WGS sequence"/>
</dbReference>
<dbReference type="SUPFAM" id="SSF48452">
    <property type="entry name" value="TPR-like"/>
    <property type="match status" value="2"/>
</dbReference>
<accession>A0A4R7RSH8</accession>
<keyword evidence="3" id="KW-1185">Reference proteome</keyword>
<dbReference type="OrthoDB" id="9788637at2"/>
<dbReference type="Gene3D" id="1.25.40.10">
    <property type="entry name" value="Tetratricopeptide repeat domain"/>
    <property type="match status" value="3"/>
</dbReference>
<evidence type="ECO:0000313" key="3">
    <source>
        <dbReference type="Proteomes" id="UP000295662"/>
    </source>
</evidence>
<dbReference type="RefSeq" id="WP_133796233.1">
    <property type="nucleotide sequence ID" value="NZ_SOCA01000006.1"/>
</dbReference>
<evidence type="ECO:0000256" key="1">
    <source>
        <dbReference type="PROSITE-ProRule" id="PRU00339"/>
    </source>
</evidence>
<keyword evidence="1" id="KW-0802">TPR repeat</keyword>
<dbReference type="EMBL" id="SOCA01000006">
    <property type="protein sequence ID" value="TDU68089.1"/>
    <property type="molecule type" value="Genomic_DNA"/>
</dbReference>
<comment type="caution">
    <text evidence="2">The sequence shown here is derived from an EMBL/GenBank/DDBJ whole genome shotgun (WGS) entry which is preliminary data.</text>
</comment>
<dbReference type="InterPro" id="IPR019734">
    <property type="entry name" value="TPR_rpt"/>
</dbReference>
<dbReference type="PROSITE" id="PS50005">
    <property type="entry name" value="TPR"/>
    <property type="match status" value="1"/>
</dbReference>
<sequence>MIVTASELQPKHQNLWKRGQLSIEQKNWDYAVSLLLPIVKDLPYFLEGRKWLRLAEGEASGGGRKFSFGGGMFKGGSKKDPLEAIAELEENVFQKDPYNVSANQQLYDLALKLEFPELAAFALETICKGQPTNTKVMHTLAEHFMTHDEPGKASAVYAEIRKLDPRDLNAAKGEKDAAARNSIKTQGWGTGNIKDSQKDNAEANLLDLLGKQGRTLEQTESLLAHFTGLYNQDQTNINYVKSMAQLYEELEQTDNALSFYEYALTLNPGDVALQRRTELIREKAQDVYIQQMAAHIEAHPDAPDIEEKRAELAEVKKQRSLGAINESKARVERNPTDKAVRFDLGQAYFNAGMFTEAIPELQQAKSNPNIRIKAILMLGRCFEKKNMNDLAHSAFAEASKELAIMDNTKKEILYELALVSEKMGKQDQYLEALKEIYNADYGYRDVAKRVESSYN</sequence>
<dbReference type="Pfam" id="PF13181">
    <property type="entry name" value="TPR_8"/>
    <property type="match status" value="1"/>
</dbReference>
<dbReference type="InterPro" id="IPR011990">
    <property type="entry name" value="TPR-like_helical_dom_sf"/>
</dbReference>
<organism evidence="2 3">
    <name type="scientific">Prosthecobacter fusiformis</name>
    <dbReference type="NCBI Taxonomy" id="48464"/>
    <lineage>
        <taxon>Bacteria</taxon>
        <taxon>Pseudomonadati</taxon>
        <taxon>Verrucomicrobiota</taxon>
        <taxon>Verrucomicrobiia</taxon>
        <taxon>Verrucomicrobiales</taxon>
        <taxon>Verrucomicrobiaceae</taxon>
        <taxon>Prosthecobacter</taxon>
    </lineage>
</organism>
<protein>
    <submittedName>
        <fullName evidence="2">Tetratricopeptide repeat protein</fullName>
    </submittedName>
</protein>
<proteinExistence type="predicted"/>
<dbReference type="AlphaFoldDB" id="A0A4R7RSH8"/>
<name>A0A4R7RSH8_9BACT</name>
<feature type="repeat" description="TPR" evidence="1">
    <location>
        <begin position="237"/>
        <end position="270"/>
    </location>
</feature>
<reference evidence="2 3" key="1">
    <citation type="submission" date="2019-03" db="EMBL/GenBank/DDBJ databases">
        <title>Genomic Encyclopedia of Archaeal and Bacterial Type Strains, Phase II (KMG-II): from individual species to whole genera.</title>
        <authorList>
            <person name="Goeker M."/>
        </authorList>
    </citation>
    <scope>NUCLEOTIDE SEQUENCE [LARGE SCALE GENOMIC DNA]</scope>
    <source>
        <strain evidence="2 3">ATCC 25309</strain>
    </source>
</reference>
<evidence type="ECO:0000313" key="2">
    <source>
        <dbReference type="EMBL" id="TDU68089.1"/>
    </source>
</evidence>
<gene>
    <name evidence="2" type="ORF">EI77_03206</name>
</gene>